<organism evidence="2 3">
    <name type="scientific">Herbaspirillum chlorophenolicum</name>
    <dbReference type="NCBI Taxonomy" id="211589"/>
    <lineage>
        <taxon>Bacteria</taxon>
        <taxon>Pseudomonadati</taxon>
        <taxon>Pseudomonadota</taxon>
        <taxon>Betaproteobacteria</taxon>
        <taxon>Burkholderiales</taxon>
        <taxon>Oxalobacteraceae</taxon>
        <taxon>Herbaspirillum</taxon>
    </lineage>
</organism>
<reference evidence="2 3" key="1">
    <citation type="submission" date="2024-10" db="EMBL/GenBank/DDBJ databases">
        <title>The Natural Products Discovery Center: Release of the First 8490 Sequenced Strains for Exploring Actinobacteria Biosynthetic Diversity.</title>
        <authorList>
            <person name="Kalkreuter E."/>
            <person name="Kautsar S.A."/>
            <person name="Yang D."/>
            <person name="Bader C.D."/>
            <person name="Teijaro C.N."/>
            <person name="Fluegel L."/>
            <person name="Davis C.M."/>
            <person name="Simpson J.R."/>
            <person name="Lauterbach L."/>
            <person name="Steele A.D."/>
            <person name="Gui C."/>
            <person name="Meng S."/>
            <person name="Li G."/>
            <person name="Viehrig K."/>
            <person name="Ye F."/>
            <person name="Su P."/>
            <person name="Kiefer A.F."/>
            <person name="Nichols A."/>
            <person name="Cepeda A.J."/>
            <person name="Yan W."/>
            <person name="Fan B."/>
            <person name="Jiang Y."/>
            <person name="Adhikari A."/>
            <person name="Zheng C.-J."/>
            <person name="Schuster L."/>
            <person name="Cowan T.M."/>
            <person name="Smanski M.J."/>
            <person name="Chevrette M.G."/>
            <person name="De Carvalho L.P.S."/>
            <person name="Shen B."/>
        </authorList>
    </citation>
    <scope>NUCLEOTIDE SEQUENCE [LARGE SCALE GENOMIC DNA]</scope>
    <source>
        <strain evidence="2 3">NPDC087045</strain>
    </source>
</reference>
<feature type="transmembrane region" description="Helical" evidence="1">
    <location>
        <begin position="12"/>
        <end position="29"/>
    </location>
</feature>
<accession>A0ABW8F1M8</accession>
<proteinExistence type="predicted"/>
<gene>
    <name evidence="2" type="ORF">ACIPEN_15320</name>
</gene>
<keyword evidence="1" id="KW-1133">Transmembrane helix</keyword>
<dbReference type="Pfam" id="PF05545">
    <property type="entry name" value="FixQ"/>
    <property type="match status" value="1"/>
</dbReference>
<keyword evidence="1" id="KW-0812">Transmembrane</keyword>
<dbReference type="Proteomes" id="UP001617427">
    <property type="component" value="Unassembled WGS sequence"/>
</dbReference>
<keyword evidence="1" id="KW-0472">Membrane</keyword>
<evidence type="ECO:0000256" key="1">
    <source>
        <dbReference type="SAM" id="Phobius"/>
    </source>
</evidence>
<comment type="caution">
    <text evidence="2">The sequence shown here is derived from an EMBL/GenBank/DDBJ whole genome shotgun (WGS) entry which is preliminary data.</text>
</comment>
<dbReference type="InterPro" id="IPR008621">
    <property type="entry name" value="Cbb3-typ_cyt_oxidase_comp"/>
</dbReference>
<protein>
    <submittedName>
        <fullName evidence="2">Cbb3-type cytochrome oxidase subunit 3</fullName>
    </submittedName>
</protein>
<sequence>MNIDFLTDARSLITLASFVTFAGIIWWAYVSHKPADFNQAAMLPFADGDIGQPAAAEQDGEVRHG</sequence>
<dbReference type="RefSeq" id="WP_402701700.1">
    <property type="nucleotide sequence ID" value="NZ_JBIUZV010000008.1"/>
</dbReference>
<dbReference type="EMBL" id="JBIUZV010000008">
    <property type="protein sequence ID" value="MFJ3047197.1"/>
    <property type="molecule type" value="Genomic_DNA"/>
</dbReference>
<keyword evidence="3" id="KW-1185">Reference proteome</keyword>
<evidence type="ECO:0000313" key="3">
    <source>
        <dbReference type="Proteomes" id="UP001617427"/>
    </source>
</evidence>
<name>A0ABW8F1M8_9BURK</name>
<evidence type="ECO:0000313" key="2">
    <source>
        <dbReference type="EMBL" id="MFJ3047197.1"/>
    </source>
</evidence>